<evidence type="ECO:0000256" key="3">
    <source>
        <dbReference type="ARBA" id="ARBA00022692"/>
    </source>
</evidence>
<keyword evidence="3 6" id="KW-0812">Transmembrane</keyword>
<comment type="subcellular location">
    <subcellularLocation>
        <location evidence="1">Cell membrane</location>
        <topology evidence="1">Multi-pass membrane protein</topology>
    </subcellularLocation>
</comment>
<evidence type="ECO:0000256" key="4">
    <source>
        <dbReference type="ARBA" id="ARBA00022989"/>
    </source>
</evidence>
<keyword evidence="2" id="KW-1003">Cell membrane</keyword>
<name>A0A7K1SS01_9SPHI</name>
<dbReference type="Proteomes" id="UP000462014">
    <property type="component" value="Unassembled WGS sequence"/>
</dbReference>
<evidence type="ECO:0000256" key="2">
    <source>
        <dbReference type="ARBA" id="ARBA00022475"/>
    </source>
</evidence>
<evidence type="ECO:0000313" key="7">
    <source>
        <dbReference type="EMBL" id="MVN20007.1"/>
    </source>
</evidence>
<evidence type="ECO:0000256" key="6">
    <source>
        <dbReference type="SAM" id="Phobius"/>
    </source>
</evidence>
<dbReference type="EMBL" id="WPIK01000001">
    <property type="protein sequence ID" value="MVN20007.1"/>
    <property type="molecule type" value="Genomic_DNA"/>
</dbReference>
<keyword evidence="8" id="KW-1185">Reference proteome</keyword>
<feature type="transmembrane region" description="Helical" evidence="6">
    <location>
        <begin position="370"/>
        <end position="390"/>
    </location>
</feature>
<dbReference type="AlphaFoldDB" id="A0A7K1SS01"/>
<feature type="transmembrane region" description="Helical" evidence="6">
    <location>
        <begin position="451"/>
        <end position="473"/>
    </location>
</feature>
<evidence type="ECO:0000313" key="8">
    <source>
        <dbReference type="Proteomes" id="UP000462014"/>
    </source>
</evidence>
<dbReference type="PANTHER" id="PTHR30250">
    <property type="entry name" value="PST FAMILY PREDICTED COLANIC ACID TRANSPORTER"/>
    <property type="match status" value="1"/>
</dbReference>
<evidence type="ECO:0000256" key="1">
    <source>
        <dbReference type="ARBA" id="ARBA00004651"/>
    </source>
</evidence>
<gene>
    <name evidence="7" type="ORF">GO621_00475</name>
</gene>
<feature type="transmembrane region" description="Helical" evidence="6">
    <location>
        <begin position="41"/>
        <end position="60"/>
    </location>
</feature>
<organism evidence="7 8">
    <name type="scientific">Mucilaginibacter arboris</name>
    <dbReference type="NCBI Taxonomy" id="2682090"/>
    <lineage>
        <taxon>Bacteria</taxon>
        <taxon>Pseudomonadati</taxon>
        <taxon>Bacteroidota</taxon>
        <taxon>Sphingobacteriia</taxon>
        <taxon>Sphingobacteriales</taxon>
        <taxon>Sphingobacteriaceae</taxon>
        <taxon>Mucilaginibacter</taxon>
    </lineage>
</organism>
<keyword evidence="5 6" id="KW-0472">Membrane</keyword>
<feature type="transmembrane region" description="Helical" evidence="6">
    <location>
        <begin position="80"/>
        <end position="102"/>
    </location>
</feature>
<evidence type="ECO:0000256" key="5">
    <source>
        <dbReference type="ARBA" id="ARBA00023136"/>
    </source>
</evidence>
<feature type="transmembrane region" description="Helical" evidence="6">
    <location>
        <begin position="337"/>
        <end position="358"/>
    </location>
</feature>
<feature type="transmembrane region" description="Helical" evidence="6">
    <location>
        <begin position="12"/>
        <end position="29"/>
    </location>
</feature>
<protein>
    <submittedName>
        <fullName evidence="7">Polysaccharide biosynthesis protein</fullName>
    </submittedName>
</protein>
<dbReference type="RefSeq" id="WP_157562839.1">
    <property type="nucleotide sequence ID" value="NZ_WPIK01000001.1"/>
</dbReference>
<feature type="transmembrane region" description="Helical" evidence="6">
    <location>
        <begin position="258"/>
        <end position="283"/>
    </location>
</feature>
<dbReference type="PANTHER" id="PTHR30250:SF11">
    <property type="entry name" value="O-ANTIGEN TRANSPORTER-RELATED"/>
    <property type="match status" value="1"/>
</dbReference>
<dbReference type="GO" id="GO:0005886">
    <property type="term" value="C:plasma membrane"/>
    <property type="evidence" value="ECO:0007669"/>
    <property type="project" value="UniProtKB-SubCell"/>
</dbReference>
<feature type="transmembrane region" description="Helical" evidence="6">
    <location>
        <begin position="180"/>
        <end position="199"/>
    </location>
</feature>
<proteinExistence type="predicted"/>
<feature type="transmembrane region" description="Helical" evidence="6">
    <location>
        <begin position="304"/>
        <end position="325"/>
    </location>
</feature>
<feature type="transmembrane region" description="Helical" evidence="6">
    <location>
        <begin position="156"/>
        <end position="174"/>
    </location>
</feature>
<keyword evidence="4 6" id="KW-1133">Transmembrane helix</keyword>
<comment type="caution">
    <text evidence="7">The sequence shown here is derived from an EMBL/GenBank/DDBJ whole genome shotgun (WGS) entry which is preliminary data.</text>
</comment>
<accession>A0A7K1SS01</accession>
<feature type="transmembrane region" description="Helical" evidence="6">
    <location>
        <begin position="122"/>
        <end position="144"/>
    </location>
</feature>
<sequence length="492" mass="56407">MGIIQQQTIKGTFYSYLGVAIGFITIYYFQPHSLSPEQVGLINILAPFSLLFAQFAILGFNGTARYFPYFRNNEKNHHGYLALACLVSLIGFGLFAVLAYVFKNELIGKKSEKSGLFNQYFWYLLPLTFFTLFFNVFDLFARMLYDTISGRVLREFTKRLFILLVLLLIFFKWVNFQTFMILWLIANIFPTFLMMRKLISQGNFSLKTDFAFINKDMSRKLISICFFAILTGSAPIIIDSLDKYMVNEKFGLAETGIYSVAAYFGIVITLPARSLYSIAYTIVSESWKSNDLENIRNIYRKSCINQLIAALFIFLLVWINVDNIFKVLPHNYAAGKYVIFFIGLGYVIDSATGINGVILTSSRHFKYDSFFNLGLIGITIVLNLIFIPLYGITGAAIAAASTLLIFNLFRYLFILFVYKMQPFTIKSLYAILIALAAYWICDRFIPAQKNFILDSFIRASFITVFYGLSVYFLNLSEDINAYLNGYIIKLKK</sequence>
<feature type="transmembrane region" description="Helical" evidence="6">
    <location>
        <begin position="428"/>
        <end position="445"/>
    </location>
</feature>
<feature type="transmembrane region" description="Helical" evidence="6">
    <location>
        <begin position="396"/>
        <end position="416"/>
    </location>
</feature>
<reference evidence="7 8" key="1">
    <citation type="submission" date="2019-12" db="EMBL/GenBank/DDBJ databases">
        <title>Mucilaginibacter sp. HMF7410 genome sequencing and assembly.</title>
        <authorList>
            <person name="Kang H."/>
            <person name="Cha I."/>
            <person name="Kim H."/>
            <person name="Joh K."/>
        </authorList>
    </citation>
    <scope>NUCLEOTIDE SEQUENCE [LARGE SCALE GENOMIC DNA]</scope>
    <source>
        <strain evidence="7 8">HMF7410</strain>
    </source>
</reference>
<feature type="transmembrane region" description="Helical" evidence="6">
    <location>
        <begin position="220"/>
        <end position="238"/>
    </location>
</feature>
<dbReference type="InterPro" id="IPR050833">
    <property type="entry name" value="Poly_Biosynth_Transport"/>
</dbReference>